<dbReference type="EMBL" id="CM009300">
    <property type="protein sequence ID" value="RQO97835.1"/>
    <property type="molecule type" value="Genomic_DNA"/>
</dbReference>
<protein>
    <submittedName>
        <fullName evidence="1">Uncharacterized protein</fullName>
    </submittedName>
</protein>
<sequence>MVTRNKREPYRCTMIANLERCFLNGVKMAYFQSKQDSPHAPSIY</sequence>
<name>A0A3N7FUY2_POPTR</name>
<dbReference type="AlphaFoldDB" id="A0A3N7FUY2"/>
<proteinExistence type="predicted"/>
<evidence type="ECO:0000313" key="1">
    <source>
        <dbReference type="EMBL" id="RQO97835.1"/>
    </source>
</evidence>
<dbReference type="Proteomes" id="UP000006729">
    <property type="component" value="Chromosome 11"/>
</dbReference>
<gene>
    <name evidence="1" type="ORF">POPTR_011G114950</name>
</gene>
<dbReference type="InParanoid" id="A0A3N7FUY2"/>
<organism evidence="1 2">
    <name type="scientific">Populus trichocarpa</name>
    <name type="common">Western balsam poplar</name>
    <name type="synonym">Populus balsamifera subsp. trichocarpa</name>
    <dbReference type="NCBI Taxonomy" id="3694"/>
    <lineage>
        <taxon>Eukaryota</taxon>
        <taxon>Viridiplantae</taxon>
        <taxon>Streptophyta</taxon>
        <taxon>Embryophyta</taxon>
        <taxon>Tracheophyta</taxon>
        <taxon>Spermatophyta</taxon>
        <taxon>Magnoliopsida</taxon>
        <taxon>eudicotyledons</taxon>
        <taxon>Gunneridae</taxon>
        <taxon>Pentapetalae</taxon>
        <taxon>rosids</taxon>
        <taxon>fabids</taxon>
        <taxon>Malpighiales</taxon>
        <taxon>Salicaceae</taxon>
        <taxon>Saliceae</taxon>
        <taxon>Populus</taxon>
    </lineage>
</organism>
<accession>A0A3N7FUY2</accession>
<keyword evidence="2" id="KW-1185">Reference proteome</keyword>
<reference evidence="1 2" key="1">
    <citation type="journal article" date="2006" name="Science">
        <title>The genome of black cottonwood, Populus trichocarpa (Torr. &amp; Gray).</title>
        <authorList>
            <person name="Tuskan G.A."/>
            <person name="Difazio S."/>
            <person name="Jansson S."/>
            <person name="Bohlmann J."/>
            <person name="Grigoriev I."/>
            <person name="Hellsten U."/>
            <person name="Putnam N."/>
            <person name="Ralph S."/>
            <person name="Rombauts S."/>
            <person name="Salamov A."/>
            <person name="Schein J."/>
            <person name="Sterck L."/>
            <person name="Aerts A."/>
            <person name="Bhalerao R.R."/>
            <person name="Bhalerao R.P."/>
            <person name="Blaudez D."/>
            <person name="Boerjan W."/>
            <person name="Brun A."/>
            <person name="Brunner A."/>
            <person name="Busov V."/>
            <person name="Campbell M."/>
            <person name="Carlson J."/>
            <person name="Chalot M."/>
            <person name="Chapman J."/>
            <person name="Chen G.L."/>
            <person name="Cooper D."/>
            <person name="Coutinho P.M."/>
            <person name="Couturier J."/>
            <person name="Covert S."/>
            <person name="Cronk Q."/>
            <person name="Cunningham R."/>
            <person name="Davis J."/>
            <person name="Degroeve S."/>
            <person name="Dejardin A."/>
            <person name="Depamphilis C."/>
            <person name="Detter J."/>
            <person name="Dirks B."/>
            <person name="Dubchak I."/>
            <person name="Duplessis S."/>
            <person name="Ehlting J."/>
            <person name="Ellis B."/>
            <person name="Gendler K."/>
            <person name="Goodstein D."/>
            <person name="Gribskov M."/>
            <person name="Grimwood J."/>
            <person name="Groover A."/>
            <person name="Gunter L."/>
            <person name="Hamberger B."/>
            <person name="Heinze B."/>
            <person name="Helariutta Y."/>
            <person name="Henrissat B."/>
            <person name="Holligan D."/>
            <person name="Holt R."/>
            <person name="Huang W."/>
            <person name="Islam-Faridi N."/>
            <person name="Jones S."/>
            <person name="Jones-Rhoades M."/>
            <person name="Jorgensen R."/>
            <person name="Joshi C."/>
            <person name="Kangasjarvi J."/>
            <person name="Karlsson J."/>
            <person name="Kelleher C."/>
            <person name="Kirkpatrick R."/>
            <person name="Kirst M."/>
            <person name="Kohler A."/>
            <person name="Kalluri U."/>
            <person name="Larimer F."/>
            <person name="Leebens-Mack J."/>
            <person name="Leple J.C."/>
            <person name="Locascio P."/>
            <person name="Lou Y."/>
            <person name="Lucas S."/>
            <person name="Martin F."/>
            <person name="Montanini B."/>
            <person name="Napoli C."/>
            <person name="Nelson D.R."/>
            <person name="Nelson C."/>
            <person name="Nieminen K."/>
            <person name="Nilsson O."/>
            <person name="Pereda V."/>
            <person name="Peter G."/>
            <person name="Philippe R."/>
            <person name="Pilate G."/>
            <person name="Poliakov A."/>
            <person name="Razumovskaya J."/>
            <person name="Richardson P."/>
            <person name="Rinaldi C."/>
            <person name="Ritland K."/>
            <person name="Rouze P."/>
            <person name="Ryaboy D."/>
            <person name="Schmutz J."/>
            <person name="Schrader J."/>
            <person name="Segerman B."/>
            <person name="Shin H."/>
            <person name="Siddiqui A."/>
            <person name="Sterky F."/>
            <person name="Terry A."/>
            <person name="Tsai C.J."/>
            <person name="Uberbacher E."/>
            <person name="Unneberg P."/>
            <person name="Vahala J."/>
            <person name="Wall K."/>
            <person name="Wessler S."/>
            <person name="Yang G."/>
            <person name="Yin T."/>
            <person name="Douglas C."/>
            <person name="Marra M."/>
            <person name="Sandberg G."/>
            <person name="Van de Peer Y."/>
            <person name="Rokhsar D."/>
        </authorList>
    </citation>
    <scope>NUCLEOTIDE SEQUENCE [LARGE SCALE GENOMIC DNA]</scope>
    <source>
        <strain evidence="2">cv. Nisqually</strain>
    </source>
</reference>
<evidence type="ECO:0000313" key="2">
    <source>
        <dbReference type="Proteomes" id="UP000006729"/>
    </source>
</evidence>